<dbReference type="Proteomes" id="UP001500547">
    <property type="component" value="Unassembled WGS sequence"/>
</dbReference>
<dbReference type="RefSeq" id="WP_345533367.1">
    <property type="nucleotide sequence ID" value="NZ_BAABLD010000008.1"/>
</dbReference>
<dbReference type="InterPro" id="IPR056203">
    <property type="entry name" value="Cds6_C"/>
</dbReference>
<proteinExistence type="predicted"/>
<keyword evidence="4" id="KW-1185">Reference proteome</keyword>
<dbReference type="Pfam" id="PF24125">
    <property type="entry name" value="Cds6_C"/>
    <property type="match status" value="1"/>
</dbReference>
<evidence type="ECO:0000313" key="4">
    <source>
        <dbReference type="Proteomes" id="UP001500547"/>
    </source>
</evidence>
<comment type="caution">
    <text evidence="3">The sequence shown here is derived from an EMBL/GenBank/DDBJ whole genome shotgun (WGS) entry which is preliminary data.</text>
</comment>
<name>A0ABP9QTE2_9RHOO</name>
<evidence type="ECO:0000313" key="3">
    <source>
        <dbReference type="EMBL" id="GAA5167218.1"/>
    </source>
</evidence>
<reference evidence="4" key="1">
    <citation type="journal article" date="2019" name="Int. J. Syst. Evol. Microbiol.">
        <title>The Global Catalogue of Microorganisms (GCM) 10K type strain sequencing project: providing services to taxonomists for standard genome sequencing and annotation.</title>
        <authorList>
            <consortium name="The Broad Institute Genomics Platform"/>
            <consortium name="The Broad Institute Genome Sequencing Center for Infectious Disease"/>
            <person name="Wu L."/>
            <person name="Ma J."/>
        </authorList>
    </citation>
    <scope>NUCLEOTIDE SEQUENCE [LARGE SCALE GENOMIC DNA]</scope>
    <source>
        <strain evidence="4">JCM 18715</strain>
    </source>
</reference>
<dbReference type="SUPFAM" id="SSF54427">
    <property type="entry name" value="NTF2-like"/>
    <property type="match status" value="1"/>
</dbReference>
<keyword evidence="1" id="KW-0732">Signal</keyword>
<protein>
    <recommendedName>
        <fullName evidence="2">Cds6 C-terminal domain-containing protein</fullName>
    </recommendedName>
</protein>
<feature type="domain" description="Cds6 C-terminal" evidence="2">
    <location>
        <begin position="41"/>
        <end position="143"/>
    </location>
</feature>
<feature type="signal peptide" evidence="1">
    <location>
        <begin position="1"/>
        <end position="29"/>
    </location>
</feature>
<evidence type="ECO:0000259" key="2">
    <source>
        <dbReference type="Pfam" id="PF24125"/>
    </source>
</evidence>
<organism evidence="3 4">
    <name type="scientific">Viridibacterium curvum</name>
    <dbReference type="NCBI Taxonomy" id="1101404"/>
    <lineage>
        <taxon>Bacteria</taxon>
        <taxon>Pseudomonadati</taxon>
        <taxon>Pseudomonadota</taxon>
        <taxon>Betaproteobacteria</taxon>
        <taxon>Rhodocyclales</taxon>
        <taxon>Rhodocyclaceae</taxon>
        <taxon>Viridibacterium</taxon>
    </lineage>
</organism>
<evidence type="ECO:0000256" key="1">
    <source>
        <dbReference type="SAM" id="SignalP"/>
    </source>
</evidence>
<feature type="chain" id="PRO_5046807381" description="Cds6 C-terminal domain-containing protein" evidence="1">
    <location>
        <begin position="30"/>
        <end position="154"/>
    </location>
</feature>
<gene>
    <name evidence="3" type="ORF">GCM10025770_25510</name>
</gene>
<sequence>MEFIKAPVRAAMLAGLLLCAALISPGAQALAQTSAQERREIEETVRSWALAWERSDVQRYLAYYAADFVPPRGLSLEAWRAQRVSRVREGQRVIMLRDLSIISAGTAAEARFTQHYVGKQLLGTSQKRLLLVKRGGEWKIREEQVDEERQIARI</sequence>
<dbReference type="EMBL" id="BAABLD010000008">
    <property type="protein sequence ID" value="GAA5167218.1"/>
    <property type="molecule type" value="Genomic_DNA"/>
</dbReference>
<dbReference type="Gene3D" id="3.10.450.50">
    <property type="match status" value="1"/>
</dbReference>
<dbReference type="InterPro" id="IPR032710">
    <property type="entry name" value="NTF2-like_dom_sf"/>
</dbReference>
<accession>A0ABP9QTE2</accession>